<keyword evidence="3" id="KW-0804">Transcription</keyword>
<dbReference type="GO" id="GO:0003700">
    <property type="term" value="F:DNA-binding transcription factor activity"/>
    <property type="evidence" value="ECO:0007669"/>
    <property type="project" value="TreeGrafter"/>
</dbReference>
<dbReference type="RefSeq" id="WP_008845117.1">
    <property type="nucleotide sequence ID" value="NZ_BAEN01000051.1"/>
</dbReference>
<dbReference type="EMBL" id="BAEN01000051">
    <property type="protein sequence ID" value="GAC15312.1"/>
    <property type="molecule type" value="Genomic_DNA"/>
</dbReference>
<evidence type="ECO:0000313" key="7">
    <source>
        <dbReference type="Proteomes" id="UP000006334"/>
    </source>
</evidence>
<evidence type="ECO:0000256" key="2">
    <source>
        <dbReference type="ARBA" id="ARBA00023125"/>
    </source>
</evidence>
<dbReference type="Proteomes" id="UP000006334">
    <property type="component" value="Unassembled WGS sequence"/>
</dbReference>
<dbReference type="eggNOG" id="COG1609">
    <property type="taxonomic scope" value="Bacteria"/>
</dbReference>
<feature type="domain" description="HTH lacI-type" evidence="4">
    <location>
        <begin position="2"/>
        <end position="56"/>
    </location>
</feature>
<dbReference type="InterPro" id="IPR000843">
    <property type="entry name" value="HTH_LacI"/>
</dbReference>
<dbReference type="PRINTS" id="PR00036">
    <property type="entry name" value="HTHLACI"/>
</dbReference>
<name>K6YAW7_9ALTE</name>
<dbReference type="SUPFAM" id="SSF47413">
    <property type="entry name" value="lambda repressor-like DNA-binding domains"/>
    <property type="match status" value="1"/>
</dbReference>
<dbReference type="AlphaFoldDB" id="K6YAW7"/>
<proteinExistence type="predicted"/>
<reference evidence="6 7" key="1">
    <citation type="journal article" date="2017" name="Antonie Van Leeuwenhoek">
        <title>Rhizobium rhizosphaerae sp. nov., a novel species isolated from rice rhizosphere.</title>
        <authorList>
            <person name="Zhao J.J."/>
            <person name="Zhang J."/>
            <person name="Zhang R.J."/>
            <person name="Zhang C.W."/>
            <person name="Yin H.Q."/>
            <person name="Zhang X.X."/>
        </authorList>
    </citation>
    <scope>NUCLEOTIDE SEQUENCE [LARGE SCALE GENOMIC DNA]</scope>
    <source>
        <strain evidence="6 7">E3</strain>
    </source>
</reference>
<dbReference type="PANTHER" id="PTHR30146:SF109">
    <property type="entry name" value="HTH-TYPE TRANSCRIPTIONAL REGULATOR GALS"/>
    <property type="match status" value="1"/>
</dbReference>
<dbReference type="CDD" id="cd06270">
    <property type="entry name" value="PBP1_GalS-like"/>
    <property type="match status" value="1"/>
</dbReference>
<dbReference type="STRING" id="1127673.GLIP_2690"/>
<dbReference type="Pfam" id="PF13377">
    <property type="entry name" value="Peripla_BP_3"/>
    <property type="match status" value="1"/>
</dbReference>
<keyword evidence="7" id="KW-1185">Reference proteome</keyword>
<comment type="caution">
    <text evidence="6">The sequence shown here is derived from an EMBL/GenBank/DDBJ whole genome shotgun (WGS) entry which is preliminary data.</text>
</comment>
<dbReference type="SUPFAM" id="SSF53822">
    <property type="entry name" value="Periplasmic binding protein-like I"/>
    <property type="match status" value="1"/>
</dbReference>
<accession>K6YAW7</accession>
<feature type="domain" description="HTH cro/C1-type" evidence="5">
    <location>
        <begin position="3"/>
        <end position="46"/>
    </location>
</feature>
<protein>
    <submittedName>
        <fullName evidence="6">HTH-type transcriptional regulator galS</fullName>
    </submittedName>
</protein>
<gene>
    <name evidence="6" type="primary">galS</name>
    <name evidence="6" type="ORF">GLIP_2690</name>
</gene>
<dbReference type="InterPro" id="IPR028082">
    <property type="entry name" value="Peripla_BP_I"/>
</dbReference>
<dbReference type="SMART" id="SM00354">
    <property type="entry name" value="HTH_LACI"/>
    <property type="match status" value="1"/>
</dbReference>
<dbReference type="InterPro" id="IPR010982">
    <property type="entry name" value="Lambda_DNA-bd_dom_sf"/>
</dbReference>
<sequence length="332" mass="36326">MATIYEVAKLAGVSVSTVSRVLNGRSTVNQQLKAKVDNAISLLSYSPNSVARSLASSRSNSVGILVSEINSHFFCNMLTAVELTLRQANKHSIITVGHNDLEQEQEGVDFLIGRNCDALILHVEALTDDMLRKVNRDNTPIALINRVVPGMEEACISLDNELGGYLGTRHLIESGHTKIAYIAGPTSKVDANQRLAGHKRALKEAGLKIDQNLFYQGNYLESDGVDGLTELLKDNKEFTALVCANDWMASGAITCARDMGLDLPKDLSIIGYDNDLLAHLLYPQLTTLHNPIYDMGEMAAKYILNTVYKESNPIKNLFGPELITRNSVSPLP</sequence>
<dbReference type="CDD" id="cd01392">
    <property type="entry name" value="HTH_LacI"/>
    <property type="match status" value="1"/>
</dbReference>
<evidence type="ECO:0000259" key="4">
    <source>
        <dbReference type="PROSITE" id="PS50932"/>
    </source>
</evidence>
<evidence type="ECO:0000259" key="5">
    <source>
        <dbReference type="PROSITE" id="PS50943"/>
    </source>
</evidence>
<evidence type="ECO:0000313" key="6">
    <source>
        <dbReference type="EMBL" id="GAC15312.1"/>
    </source>
</evidence>
<dbReference type="Gene3D" id="3.40.50.2300">
    <property type="match status" value="2"/>
</dbReference>
<dbReference type="PROSITE" id="PS00356">
    <property type="entry name" value="HTH_LACI_1"/>
    <property type="match status" value="1"/>
</dbReference>
<dbReference type="InterPro" id="IPR046335">
    <property type="entry name" value="LacI/GalR-like_sensor"/>
</dbReference>
<keyword evidence="2" id="KW-0238">DNA-binding</keyword>
<dbReference type="Pfam" id="PF00356">
    <property type="entry name" value="LacI"/>
    <property type="match status" value="1"/>
</dbReference>
<dbReference type="Gene3D" id="1.10.260.40">
    <property type="entry name" value="lambda repressor-like DNA-binding domains"/>
    <property type="match status" value="1"/>
</dbReference>
<dbReference type="GO" id="GO:0000976">
    <property type="term" value="F:transcription cis-regulatory region binding"/>
    <property type="evidence" value="ECO:0007669"/>
    <property type="project" value="TreeGrafter"/>
</dbReference>
<dbReference type="PROSITE" id="PS50932">
    <property type="entry name" value="HTH_LACI_2"/>
    <property type="match status" value="1"/>
</dbReference>
<organism evidence="6 7">
    <name type="scientific">Aliiglaciecola lipolytica E3</name>
    <dbReference type="NCBI Taxonomy" id="1127673"/>
    <lineage>
        <taxon>Bacteria</taxon>
        <taxon>Pseudomonadati</taxon>
        <taxon>Pseudomonadota</taxon>
        <taxon>Gammaproteobacteria</taxon>
        <taxon>Alteromonadales</taxon>
        <taxon>Alteromonadaceae</taxon>
        <taxon>Aliiglaciecola</taxon>
    </lineage>
</organism>
<dbReference type="InterPro" id="IPR001387">
    <property type="entry name" value="Cro/C1-type_HTH"/>
</dbReference>
<dbReference type="OrthoDB" id="9798934at2"/>
<evidence type="ECO:0000256" key="3">
    <source>
        <dbReference type="ARBA" id="ARBA00023163"/>
    </source>
</evidence>
<dbReference type="PROSITE" id="PS50943">
    <property type="entry name" value="HTH_CROC1"/>
    <property type="match status" value="1"/>
</dbReference>
<dbReference type="PANTHER" id="PTHR30146">
    <property type="entry name" value="LACI-RELATED TRANSCRIPTIONAL REPRESSOR"/>
    <property type="match status" value="1"/>
</dbReference>
<keyword evidence="1" id="KW-0805">Transcription regulation</keyword>
<evidence type="ECO:0000256" key="1">
    <source>
        <dbReference type="ARBA" id="ARBA00023015"/>
    </source>
</evidence>